<dbReference type="RefSeq" id="WP_271656868.1">
    <property type="nucleotide sequence ID" value="NZ_JAIVFG010000028.1"/>
</dbReference>
<protein>
    <submittedName>
        <fullName evidence="1">Uncharacterized protein</fullName>
    </submittedName>
</protein>
<accession>A0AAW5ZRP9</accession>
<dbReference type="EMBL" id="JAIVFG010000028">
    <property type="protein sequence ID" value="MDB0572339.1"/>
    <property type="molecule type" value="Genomic_DNA"/>
</dbReference>
<dbReference type="Proteomes" id="UP001144050">
    <property type="component" value="Unassembled WGS sequence"/>
</dbReference>
<comment type="caution">
    <text evidence="1">The sequence shown here is derived from an EMBL/GenBank/DDBJ whole genome shotgun (WGS) entry which is preliminary data.</text>
</comment>
<organism evidence="1 2">
    <name type="scientific">Ralstonia solanacearum</name>
    <name type="common">Pseudomonas solanacearum</name>
    <dbReference type="NCBI Taxonomy" id="305"/>
    <lineage>
        <taxon>Bacteria</taxon>
        <taxon>Pseudomonadati</taxon>
        <taxon>Pseudomonadota</taxon>
        <taxon>Betaproteobacteria</taxon>
        <taxon>Burkholderiales</taxon>
        <taxon>Burkholderiaceae</taxon>
        <taxon>Ralstonia</taxon>
        <taxon>Ralstonia solanacearum species complex</taxon>
    </lineage>
</organism>
<evidence type="ECO:0000313" key="1">
    <source>
        <dbReference type="EMBL" id="MDB0572339.1"/>
    </source>
</evidence>
<proteinExistence type="predicted"/>
<dbReference type="AlphaFoldDB" id="A0AAW5ZRP9"/>
<name>A0AAW5ZRP9_RALSL</name>
<reference evidence="1" key="1">
    <citation type="submission" date="2021-09" db="EMBL/GenBank/DDBJ databases">
        <title>Genomic analysis of Ralstonia spp.</title>
        <authorList>
            <person name="Aburjaile F."/>
            <person name="Ariute J.C."/>
            <person name="Pais A.K.L."/>
            <person name="Albuquerque G.M.R."/>
            <person name="Silva A.M.F."/>
            <person name="Brenig B."/>
            <person name="Azevedo V."/>
            <person name="Matiuzzi M."/>
            <person name="Ramos R."/>
            <person name="Goes-Neto A."/>
            <person name="Soares S."/>
            <person name="Iseppon A.M.B."/>
            <person name="Souza E."/>
            <person name="Gama M."/>
        </authorList>
    </citation>
    <scope>NUCLEOTIDE SEQUENCE</scope>
    <source>
        <strain evidence="1">CCRMRs91</strain>
    </source>
</reference>
<gene>
    <name evidence="1" type="ORF">LBW59_16385</name>
</gene>
<feature type="non-terminal residue" evidence="1">
    <location>
        <position position="1"/>
    </location>
</feature>
<sequence>IASLRCLQQRNEIMKSFFVAVNNLSKNFFSSTRCQLLQLPADSYHPSTGEPPHICFSAASTTPLSLSRLRCVVQRGSEY</sequence>
<evidence type="ECO:0000313" key="2">
    <source>
        <dbReference type="Proteomes" id="UP001144050"/>
    </source>
</evidence>